<dbReference type="PANTHER" id="PTHR33793">
    <property type="entry name" value="ALPHA-AGGLUTININ"/>
    <property type="match status" value="1"/>
</dbReference>
<reference evidence="5 6" key="1">
    <citation type="submission" date="2016-03" db="EMBL/GenBank/DDBJ databases">
        <authorList>
            <person name="Devillers H."/>
        </authorList>
    </citation>
    <scope>NUCLEOTIDE SEQUENCE [LARGE SCALE GENOMIC DNA]</scope>
    <source>
        <strain evidence="5">CBS 10888</strain>
    </source>
</reference>
<evidence type="ECO:0000313" key="5">
    <source>
        <dbReference type="EMBL" id="SCU85897.1"/>
    </source>
</evidence>
<evidence type="ECO:0000256" key="1">
    <source>
        <dbReference type="ARBA" id="ARBA00022737"/>
    </source>
</evidence>
<dbReference type="GO" id="GO:0009986">
    <property type="term" value="C:cell surface"/>
    <property type="evidence" value="ECO:0007669"/>
    <property type="project" value="TreeGrafter"/>
</dbReference>
<evidence type="ECO:0000256" key="3">
    <source>
        <dbReference type="SAM" id="SignalP"/>
    </source>
</evidence>
<feature type="region of interest" description="Disordered" evidence="2">
    <location>
        <begin position="701"/>
        <end position="739"/>
    </location>
</feature>
<dbReference type="InterPro" id="IPR033504">
    <property type="entry name" value="ALS"/>
</dbReference>
<protein>
    <submittedName>
        <fullName evidence="5">LADA_0D10638g1_1</fullName>
    </submittedName>
</protein>
<dbReference type="OrthoDB" id="4036630at2759"/>
<dbReference type="InterPro" id="IPR011252">
    <property type="entry name" value="Fibrogen-bd_dom1"/>
</dbReference>
<feature type="domain" description="Agglutinin-like protein N-terminal" evidence="4">
    <location>
        <begin position="56"/>
        <end position="305"/>
    </location>
</feature>
<feature type="compositionally biased region" description="Low complexity" evidence="2">
    <location>
        <begin position="773"/>
        <end position="782"/>
    </location>
</feature>
<dbReference type="Gene3D" id="2.60.40.1280">
    <property type="match status" value="1"/>
</dbReference>
<dbReference type="SMART" id="SM01056">
    <property type="entry name" value="Candida_ALS_N"/>
    <property type="match status" value="1"/>
</dbReference>
<dbReference type="GO" id="GO:0030446">
    <property type="term" value="C:hyphal cell wall"/>
    <property type="evidence" value="ECO:0007669"/>
    <property type="project" value="TreeGrafter"/>
</dbReference>
<feature type="signal peptide" evidence="3">
    <location>
        <begin position="1"/>
        <end position="25"/>
    </location>
</feature>
<keyword evidence="6" id="KW-1185">Reference proteome</keyword>
<feature type="chain" id="PRO_5009235916" evidence="3">
    <location>
        <begin position="26"/>
        <end position="830"/>
    </location>
</feature>
<dbReference type="AlphaFoldDB" id="A0A1G4J7Z3"/>
<dbReference type="PANTHER" id="PTHR33793:SF2">
    <property type="entry name" value="AGGLUTININ-LIKE PROTEIN 6"/>
    <property type="match status" value="1"/>
</dbReference>
<sequence>MVLFCISLLTTMVLTLMSMISCVLGAQISQIAFNDLSLEALSNQKLPHKIWKLTFDFELSNPATISQEDYFLLNLPHVYRIKFSDGTDYQYISTNDGNRLFRCYATQQAAYKFESSALRCDAMKSLSSFSSLTGTLAIGIVFSNGGSAYQYELKNANYFDSGLKTIDFGDGMSASTRFDPASDFEEYYYEGHTTTYGTMESYYLGFTCPNGYILGGSQVIDYHPDGKGTGYECATAQVQLSKNYNEWYFPTDYEDFEGDYTCNGATLSLSFEKLKPDYRVWVNNLQKLDAAASSVAHSISFDYTCTNTEDGKSYTTTVSQSPVFIIKDGTFTGTAVATGQTIAKSTTTTTTTSLWSETYGTTTTEPASSGATEMTVHVDTPCSCTSSVSKLTSSSATASHSTSVTKGDASESSSFLTSLTSLLLPNSTADSTLRTTPTKTTSTLINCSHHNCSETSEYFSSSSLSSEYGRNASTLSTSALCDYMPCSTSISSVSLRTSYASIETTFFSERFNTSKSSSGEERSFSSTSTSASALSLGLETSFLLSGTSSARSESKLSETVLSSAIISRSTILTSEITTPLCSTCEQKASVNSSTSKFKSFGMSSALDSAPSAPSETVNPTTIQTLSLTSRKSDISSSYFEMSTLASVSRVGIPTSDFIPPNDSSLSWEATSASQPVAFSVWVNSIANSNSGGETFHFSQGEARTENGSVPHSSVTRLPHLGNTTAKPTISKKGSIKTHATPEKTTIATHSRISNYAGTIAASEYPLLHPPRTGSSLSGSSNSTDAQNLSSTSSATSTRYMVTFEGAGNQRHLLDAISLLASVIIFTSFGF</sequence>
<keyword evidence="3" id="KW-0732">Signal</keyword>
<dbReference type="GO" id="GO:0098609">
    <property type="term" value="P:cell-cell adhesion"/>
    <property type="evidence" value="ECO:0007669"/>
    <property type="project" value="TreeGrafter"/>
</dbReference>
<gene>
    <name evidence="5" type="ORF">LADA_0D10638G</name>
</gene>
<dbReference type="GO" id="GO:1903561">
    <property type="term" value="C:extracellular vesicle"/>
    <property type="evidence" value="ECO:0007669"/>
    <property type="project" value="TreeGrafter"/>
</dbReference>
<feature type="region of interest" description="Disordered" evidence="2">
    <location>
        <begin position="767"/>
        <end position="791"/>
    </location>
</feature>
<dbReference type="Gene3D" id="2.60.40.2430">
    <property type="entry name" value="Agglutinin-like protein, N-terminal domain, N2 subdomain"/>
    <property type="match status" value="1"/>
</dbReference>
<organism evidence="5 6">
    <name type="scientific">Lachancea dasiensis</name>
    <dbReference type="NCBI Taxonomy" id="1072105"/>
    <lineage>
        <taxon>Eukaryota</taxon>
        <taxon>Fungi</taxon>
        <taxon>Dikarya</taxon>
        <taxon>Ascomycota</taxon>
        <taxon>Saccharomycotina</taxon>
        <taxon>Saccharomycetes</taxon>
        <taxon>Saccharomycetales</taxon>
        <taxon>Saccharomycetaceae</taxon>
        <taxon>Lachancea</taxon>
    </lineage>
</organism>
<dbReference type="STRING" id="1266660.A0A1G4J7Z3"/>
<dbReference type="EMBL" id="LT598454">
    <property type="protein sequence ID" value="SCU85897.1"/>
    <property type="molecule type" value="Genomic_DNA"/>
</dbReference>
<feature type="compositionally biased region" description="Polar residues" evidence="2">
    <location>
        <begin position="705"/>
        <end position="727"/>
    </location>
</feature>
<dbReference type="Pfam" id="PF11766">
    <property type="entry name" value="Candida_ALS_N"/>
    <property type="match status" value="1"/>
</dbReference>
<proteinExistence type="predicted"/>
<dbReference type="Proteomes" id="UP000190274">
    <property type="component" value="Chromosome D"/>
</dbReference>
<dbReference type="InterPro" id="IPR024672">
    <property type="entry name" value="Agglutinin-like_N"/>
</dbReference>
<name>A0A1G4J7Z3_9SACH</name>
<evidence type="ECO:0000256" key="2">
    <source>
        <dbReference type="SAM" id="MobiDB-lite"/>
    </source>
</evidence>
<evidence type="ECO:0000259" key="4">
    <source>
        <dbReference type="SMART" id="SM01056"/>
    </source>
</evidence>
<dbReference type="GO" id="GO:0030448">
    <property type="term" value="P:hyphal growth"/>
    <property type="evidence" value="ECO:0007669"/>
    <property type="project" value="TreeGrafter"/>
</dbReference>
<evidence type="ECO:0000313" key="6">
    <source>
        <dbReference type="Proteomes" id="UP000190274"/>
    </source>
</evidence>
<keyword evidence="1" id="KW-0677">Repeat</keyword>
<accession>A0A1G4J7Z3</accession>
<dbReference type="GO" id="GO:0030445">
    <property type="term" value="C:yeast-form cell wall"/>
    <property type="evidence" value="ECO:0007669"/>
    <property type="project" value="TreeGrafter"/>
</dbReference>
<dbReference type="InterPro" id="IPR043063">
    <property type="entry name" value="Agglutinin-like_N_N2"/>
</dbReference>